<sequence length="51" mass="5812">EQISISKIAEFPARQESKKVILMSWSRKRTFSPPLILLVINALNSSVQSRL</sequence>
<feature type="non-terminal residue" evidence="1">
    <location>
        <position position="51"/>
    </location>
</feature>
<reference evidence="1" key="1">
    <citation type="submission" date="2021-06" db="EMBL/GenBank/DDBJ databases">
        <authorList>
            <person name="Kallberg Y."/>
            <person name="Tangrot J."/>
            <person name="Rosling A."/>
        </authorList>
    </citation>
    <scope>NUCLEOTIDE SEQUENCE</scope>
    <source>
        <strain evidence="1">87-6 pot B 2015</strain>
    </source>
</reference>
<dbReference type="Proteomes" id="UP000789375">
    <property type="component" value="Unassembled WGS sequence"/>
</dbReference>
<keyword evidence="2" id="KW-1185">Reference proteome</keyword>
<comment type="caution">
    <text evidence="1">The sequence shown here is derived from an EMBL/GenBank/DDBJ whole genome shotgun (WGS) entry which is preliminary data.</text>
</comment>
<gene>
    <name evidence="1" type="ORF">FMOSSE_LOCUS15817</name>
</gene>
<organism evidence="1 2">
    <name type="scientific">Funneliformis mosseae</name>
    <name type="common">Endomycorrhizal fungus</name>
    <name type="synonym">Glomus mosseae</name>
    <dbReference type="NCBI Taxonomy" id="27381"/>
    <lineage>
        <taxon>Eukaryota</taxon>
        <taxon>Fungi</taxon>
        <taxon>Fungi incertae sedis</taxon>
        <taxon>Mucoromycota</taxon>
        <taxon>Glomeromycotina</taxon>
        <taxon>Glomeromycetes</taxon>
        <taxon>Glomerales</taxon>
        <taxon>Glomeraceae</taxon>
        <taxon>Funneliformis</taxon>
    </lineage>
</organism>
<evidence type="ECO:0000313" key="2">
    <source>
        <dbReference type="Proteomes" id="UP000789375"/>
    </source>
</evidence>
<name>A0A9N9IF81_FUNMO</name>
<evidence type="ECO:0000313" key="1">
    <source>
        <dbReference type="EMBL" id="CAG8734528.1"/>
    </source>
</evidence>
<proteinExistence type="predicted"/>
<accession>A0A9N9IF81</accession>
<dbReference type="AlphaFoldDB" id="A0A9N9IF81"/>
<dbReference type="EMBL" id="CAJVPP010018109">
    <property type="protein sequence ID" value="CAG8734528.1"/>
    <property type="molecule type" value="Genomic_DNA"/>
</dbReference>
<protein>
    <submittedName>
        <fullName evidence="1">15602_t:CDS:1</fullName>
    </submittedName>
</protein>